<comment type="caution">
    <text evidence="1">The sequence shown here is derived from an EMBL/GenBank/DDBJ whole genome shotgun (WGS) entry which is preliminary data.</text>
</comment>
<proteinExistence type="predicted"/>
<protein>
    <submittedName>
        <fullName evidence="1">Uncharacterized protein</fullName>
    </submittedName>
</protein>
<organism evidence="1 2">
    <name type="scientific">Mesobacillus zeae</name>
    <dbReference type="NCBI Taxonomy" id="1917180"/>
    <lineage>
        <taxon>Bacteria</taxon>
        <taxon>Bacillati</taxon>
        <taxon>Bacillota</taxon>
        <taxon>Bacilli</taxon>
        <taxon>Bacillales</taxon>
        <taxon>Bacillaceae</taxon>
        <taxon>Mesobacillus</taxon>
    </lineage>
</organism>
<name>A0A398AYL4_9BACI</name>
<gene>
    <name evidence="1" type="ORF">D1970_18195</name>
</gene>
<keyword evidence="2" id="KW-1185">Reference proteome</keyword>
<dbReference type="EMBL" id="QWVT01000033">
    <property type="protein sequence ID" value="RID82665.1"/>
    <property type="molecule type" value="Genomic_DNA"/>
</dbReference>
<accession>A0A398AYL4</accession>
<reference evidence="1 2" key="1">
    <citation type="submission" date="2018-08" db="EMBL/GenBank/DDBJ databases">
        <title>Bacillus jemisoniae sp. nov., Bacillus chryseoplanitiae sp. nov., Bacillus resnikiae sp. nov., and Bacillus frankliniae sp. nov., isolated from Viking spacecraft and associated surfaces.</title>
        <authorList>
            <person name="Seuylemezian A."/>
            <person name="Vaishampayan P."/>
        </authorList>
    </citation>
    <scope>NUCLEOTIDE SEQUENCE [LARGE SCALE GENOMIC DNA]</scope>
    <source>
        <strain evidence="1 2">JJ-247</strain>
    </source>
</reference>
<dbReference type="AlphaFoldDB" id="A0A398AYL4"/>
<evidence type="ECO:0000313" key="1">
    <source>
        <dbReference type="EMBL" id="RID82665.1"/>
    </source>
</evidence>
<dbReference type="Proteomes" id="UP000265816">
    <property type="component" value="Unassembled WGS sequence"/>
</dbReference>
<sequence>MRLYDYDFCHGIVHGGWGGGIIGSLNDMRESLWENFREMDFENADAKEEMRDVIEEMTAEINDLISDIQSVHFR</sequence>
<evidence type="ECO:0000313" key="2">
    <source>
        <dbReference type="Proteomes" id="UP000265816"/>
    </source>
</evidence>